<protein>
    <recommendedName>
        <fullName evidence="6 7">Peptidyl-tRNA hydrolase</fullName>
        <shortName evidence="7">Pth</shortName>
        <ecNumber evidence="1 7">3.1.1.29</ecNumber>
    </recommendedName>
</protein>
<dbReference type="InterPro" id="IPR036416">
    <property type="entry name" value="Pept_tRNA_hydro_sf"/>
</dbReference>
<feature type="binding site" evidence="7">
    <location>
        <position position="64"/>
    </location>
    <ligand>
        <name>tRNA</name>
        <dbReference type="ChEBI" id="CHEBI:17843"/>
    </ligand>
</feature>
<evidence type="ECO:0000256" key="7">
    <source>
        <dbReference type="HAMAP-Rule" id="MF_00083"/>
    </source>
</evidence>
<dbReference type="Gene3D" id="3.40.50.1470">
    <property type="entry name" value="Peptidyl-tRNA hydrolase"/>
    <property type="match status" value="1"/>
</dbReference>
<keyword evidence="7" id="KW-0963">Cytoplasm</keyword>
<dbReference type="EMBL" id="FWZT01000001">
    <property type="protein sequence ID" value="SME89769.1"/>
    <property type="molecule type" value="Genomic_DNA"/>
</dbReference>
<organism evidence="10 11">
    <name type="scientific">Pseudobacteriovorax antillogorgiicola</name>
    <dbReference type="NCBI Taxonomy" id="1513793"/>
    <lineage>
        <taxon>Bacteria</taxon>
        <taxon>Pseudomonadati</taxon>
        <taxon>Bdellovibrionota</taxon>
        <taxon>Oligoflexia</taxon>
        <taxon>Oligoflexales</taxon>
        <taxon>Pseudobacteriovoracaceae</taxon>
        <taxon>Pseudobacteriovorax</taxon>
    </lineage>
</organism>
<evidence type="ECO:0000256" key="3">
    <source>
        <dbReference type="ARBA" id="ARBA00022801"/>
    </source>
</evidence>
<keyword evidence="4 7" id="KW-0694">RNA-binding</keyword>
<evidence type="ECO:0000313" key="10">
    <source>
        <dbReference type="EMBL" id="SME89769.1"/>
    </source>
</evidence>
<evidence type="ECO:0000313" key="11">
    <source>
        <dbReference type="Proteomes" id="UP000192907"/>
    </source>
</evidence>
<keyword evidence="11" id="KW-1185">Reference proteome</keyword>
<comment type="subcellular location">
    <subcellularLocation>
        <location evidence="7">Cytoplasm</location>
    </subcellularLocation>
</comment>
<dbReference type="AlphaFoldDB" id="A0A1Y6B628"/>
<dbReference type="PROSITE" id="PS01195">
    <property type="entry name" value="PEPT_TRNA_HYDROL_1"/>
    <property type="match status" value="1"/>
</dbReference>
<feature type="binding site" evidence="7">
    <location>
        <position position="112"/>
    </location>
    <ligand>
        <name>tRNA</name>
        <dbReference type="ChEBI" id="CHEBI:17843"/>
    </ligand>
</feature>
<evidence type="ECO:0000256" key="4">
    <source>
        <dbReference type="ARBA" id="ARBA00022884"/>
    </source>
</evidence>
<dbReference type="GO" id="GO:0004045">
    <property type="term" value="F:peptidyl-tRNA hydrolase activity"/>
    <property type="evidence" value="ECO:0007669"/>
    <property type="project" value="UniProtKB-UniRule"/>
</dbReference>
<comment type="function">
    <text evidence="7">Hydrolyzes ribosome-free peptidyl-tRNAs (with 1 or more amino acids incorporated), which drop off the ribosome during protein synthesis, or as a result of ribosome stalling.</text>
</comment>
<dbReference type="GO" id="GO:0072344">
    <property type="term" value="P:rescue of stalled ribosome"/>
    <property type="evidence" value="ECO:0007669"/>
    <property type="project" value="UniProtKB-UniRule"/>
</dbReference>
<feature type="site" description="Stabilizes the basic form of H active site to accept a proton" evidence="7">
    <location>
        <position position="91"/>
    </location>
</feature>
<dbReference type="PANTHER" id="PTHR17224">
    <property type="entry name" value="PEPTIDYL-TRNA HYDROLASE"/>
    <property type="match status" value="1"/>
</dbReference>
<dbReference type="GO" id="GO:0000049">
    <property type="term" value="F:tRNA binding"/>
    <property type="evidence" value="ECO:0007669"/>
    <property type="project" value="UniProtKB-UniRule"/>
</dbReference>
<keyword evidence="2 7" id="KW-0820">tRNA-binding</keyword>
<reference evidence="11" key="1">
    <citation type="submission" date="2017-04" db="EMBL/GenBank/DDBJ databases">
        <authorList>
            <person name="Varghese N."/>
            <person name="Submissions S."/>
        </authorList>
    </citation>
    <scope>NUCLEOTIDE SEQUENCE [LARGE SCALE GENOMIC DNA]</scope>
    <source>
        <strain evidence="11">RKEM611</strain>
    </source>
</reference>
<dbReference type="GO" id="GO:0005737">
    <property type="term" value="C:cytoplasm"/>
    <property type="evidence" value="ECO:0007669"/>
    <property type="project" value="UniProtKB-SubCell"/>
</dbReference>
<dbReference type="InterPro" id="IPR018171">
    <property type="entry name" value="Pept_tRNA_hydro_CS"/>
</dbReference>
<dbReference type="FunFam" id="3.40.50.1470:FF:000001">
    <property type="entry name" value="Peptidyl-tRNA hydrolase"/>
    <property type="match status" value="1"/>
</dbReference>
<dbReference type="NCBIfam" id="TIGR00447">
    <property type="entry name" value="pth"/>
    <property type="match status" value="1"/>
</dbReference>
<comment type="catalytic activity">
    <reaction evidence="7 8">
        <text>an N-acyl-L-alpha-aminoacyl-tRNA + H2O = an N-acyl-L-amino acid + a tRNA + H(+)</text>
        <dbReference type="Rhea" id="RHEA:54448"/>
        <dbReference type="Rhea" id="RHEA-COMP:10123"/>
        <dbReference type="Rhea" id="RHEA-COMP:13883"/>
        <dbReference type="ChEBI" id="CHEBI:15377"/>
        <dbReference type="ChEBI" id="CHEBI:15378"/>
        <dbReference type="ChEBI" id="CHEBI:59874"/>
        <dbReference type="ChEBI" id="CHEBI:78442"/>
        <dbReference type="ChEBI" id="CHEBI:138191"/>
        <dbReference type="EC" id="3.1.1.29"/>
    </reaction>
</comment>
<accession>A0A1Y6B628</accession>
<dbReference type="CDD" id="cd00462">
    <property type="entry name" value="PTH"/>
    <property type="match status" value="1"/>
</dbReference>
<dbReference type="RefSeq" id="WP_132314581.1">
    <property type="nucleotide sequence ID" value="NZ_FWZT01000001.1"/>
</dbReference>
<comment type="similarity">
    <text evidence="5 7 9">Belongs to the PTH family.</text>
</comment>
<name>A0A1Y6B628_9BACT</name>
<feature type="binding site" evidence="7">
    <location>
        <position position="66"/>
    </location>
    <ligand>
        <name>tRNA</name>
        <dbReference type="ChEBI" id="CHEBI:17843"/>
    </ligand>
</feature>
<comment type="function">
    <text evidence="7">Catalyzes the release of premature peptidyl moieties from peptidyl-tRNA molecules trapped in stalled 50S ribosomal subunits, and thus maintains levels of free tRNAs and 50S ribosomes.</text>
</comment>
<evidence type="ECO:0000256" key="8">
    <source>
        <dbReference type="RuleBase" id="RU000673"/>
    </source>
</evidence>
<comment type="subunit">
    <text evidence="7">Monomer.</text>
</comment>
<dbReference type="EC" id="3.1.1.29" evidence="1 7"/>
<dbReference type="PANTHER" id="PTHR17224:SF1">
    <property type="entry name" value="PEPTIDYL-TRNA HYDROLASE"/>
    <property type="match status" value="1"/>
</dbReference>
<dbReference type="SUPFAM" id="SSF53178">
    <property type="entry name" value="Peptidyl-tRNA hydrolase-like"/>
    <property type="match status" value="1"/>
</dbReference>
<evidence type="ECO:0000256" key="6">
    <source>
        <dbReference type="ARBA" id="ARBA00050038"/>
    </source>
</evidence>
<dbReference type="Proteomes" id="UP000192907">
    <property type="component" value="Unassembled WGS sequence"/>
</dbReference>
<evidence type="ECO:0000256" key="1">
    <source>
        <dbReference type="ARBA" id="ARBA00013260"/>
    </source>
</evidence>
<feature type="active site" description="Proton acceptor" evidence="7">
    <location>
        <position position="19"/>
    </location>
</feature>
<sequence length="180" mass="19937">MKLLVGLGNPGPKYELTRHNAGFLVLDQIADQCGIQWEGQKFQGEFGKGQILGEACLLLKPNTFMNLSGRSVSQAMRFYKLGVDDLLVFHDDIDVPFGKVKAKMGGGHGGNNGIRSIIAETGLKDFVRIKLGVGRPQKPEDGQVSDWVLSRFSQEELDVLAKDMVQDAMVRLDSIYKQKR</sequence>
<dbReference type="Pfam" id="PF01195">
    <property type="entry name" value="Pept_tRNA_hydro"/>
    <property type="match status" value="1"/>
</dbReference>
<dbReference type="STRING" id="1513793.SAMN06296036_101297"/>
<dbReference type="InterPro" id="IPR001328">
    <property type="entry name" value="Pept_tRNA_hydro"/>
</dbReference>
<proteinExistence type="inferred from homology"/>
<dbReference type="GO" id="GO:0006515">
    <property type="term" value="P:protein quality control for misfolded or incompletely synthesized proteins"/>
    <property type="evidence" value="ECO:0007669"/>
    <property type="project" value="UniProtKB-UniRule"/>
</dbReference>
<dbReference type="OrthoDB" id="5291754at2"/>
<evidence type="ECO:0000256" key="9">
    <source>
        <dbReference type="RuleBase" id="RU004320"/>
    </source>
</evidence>
<evidence type="ECO:0000256" key="5">
    <source>
        <dbReference type="ARBA" id="ARBA00038063"/>
    </source>
</evidence>
<evidence type="ECO:0000256" key="2">
    <source>
        <dbReference type="ARBA" id="ARBA00022555"/>
    </source>
</evidence>
<feature type="site" description="Discriminates between blocked and unblocked aminoacyl-tRNA" evidence="7">
    <location>
        <position position="9"/>
    </location>
</feature>
<feature type="binding site" evidence="7">
    <location>
        <position position="14"/>
    </location>
    <ligand>
        <name>tRNA</name>
        <dbReference type="ChEBI" id="CHEBI:17843"/>
    </ligand>
</feature>
<dbReference type="HAMAP" id="MF_00083">
    <property type="entry name" value="Pept_tRNA_hydro_bact"/>
    <property type="match status" value="1"/>
</dbReference>
<gene>
    <name evidence="7" type="primary">pth</name>
    <name evidence="10" type="ORF">SAMN06296036_101297</name>
</gene>
<keyword evidence="3 7" id="KW-0378">Hydrolase</keyword>